<feature type="transmembrane region" description="Helical" evidence="2">
    <location>
        <begin position="86"/>
        <end position="106"/>
    </location>
</feature>
<evidence type="ECO:0000313" key="3">
    <source>
        <dbReference type="EMBL" id="KGN32071.1"/>
    </source>
</evidence>
<keyword evidence="2" id="KW-0472">Membrane</keyword>
<dbReference type="OrthoDB" id="3822725at2"/>
<feature type="region of interest" description="Disordered" evidence="1">
    <location>
        <begin position="1"/>
        <end position="30"/>
    </location>
</feature>
<dbReference type="eggNOG" id="COG1277">
    <property type="taxonomic scope" value="Bacteria"/>
</dbReference>
<comment type="caution">
    <text evidence="3">The sequence shown here is derived from an EMBL/GenBank/DDBJ whole genome shotgun (WGS) entry which is preliminary data.</text>
</comment>
<dbReference type="AlphaFoldDB" id="A0A0A0J8Z8"/>
<dbReference type="Pfam" id="PF12730">
    <property type="entry name" value="ABC2_membrane_4"/>
    <property type="match status" value="1"/>
</dbReference>
<evidence type="ECO:0000256" key="2">
    <source>
        <dbReference type="SAM" id="Phobius"/>
    </source>
</evidence>
<feature type="transmembrane region" description="Helical" evidence="2">
    <location>
        <begin position="169"/>
        <end position="196"/>
    </location>
</feature>
<accession>A0A0A0J8Z8</accession>
<gene>
    <name evidence="3" type="ORF">N802_10745</name>
</gene>
<feature type="transmembrane region" description="Helical" evidence="2">
    <location>
        <begin position="203"/>
        <end position="223"/>
    </location>
</feature>
<evidence type="ECO:0000256" key="1">
    <source>
        <dbReference type="SAM" id="MobiDB-lite"/>
    </source>
</evidence>
<feature type="transmembrane region" description="Helical" evidence="2">
    <location>
        <begin position="248"/>
        <end position="268"/>
    </location>
</feature>
<name>A0A0A0J8Z8_9MICO</name>
<feature type="transmembrane region" description="Helical" evidence="2">
    <location>
        <begin position="127"/>
        <end position="149"/>
    </location>
</feature>
<keyword evidence="4" id="KW-1185">Reference proteome</keyword>
<evidence type="ECO:0000313" key="4">
    <source>
        <dbReference type="Proteomes" id="UP000030002"/>
    </source>
</evidence>
<keyword evidence="2" id="KW-0812">Transmembrane</keyword>
<sequence length="276" mass="29485">MTTTDTRTPQAPQVDPAKVARPAATGDVDGSPGVPLQRLIRVELRKMVDTRAGRWMLIVMSAISLVVMAAFLIWGPSEEANYSELLGLTSLPLVILLPILGIMAATSEWSQRTGLVTFTLEPRRGRVIVAKIIATLMLGLVVTATAFAASALGNVIGSTFGDGNGAWDLTWQVALGVTLAFAIFVLQGLAFGFVFLNTPFAIVASLLLPTLWSIAVGMIASLAEPSKWLDLNQVTDPLFSGSMTGENWAQLASSTGVWVLLPLAIGAWRVMHREVK</sequence>
<dbReference type="RefSeq" id="WP_035916359.1">
    <property type="nucleotide sequence ID" value="NZ_AVPJ01000008.1"/>
</dbReference>
<organism evidence="3 4">
    <name type="scientific">Knoellia sinensis KCTC 19936</name>
    <dbReference type="NCBI Taxonomy" id="1385520"/>
    <lineage>
        <taxon>Bacteria</taxon>
        <taxon>Bacillati</taxon>
        <taxon>Actinomycetota</taxon>
        <taxon>Actinomycetes</taxon>
        <taxon>Micrococcales</taxon>
        <taxon>Intrasporangiaceae</taxon>
        <taxon>Knoellia</taxon>
    </lineage>
</organism>
<dbReference type="STRING" id="1385520.N802_10745"/>
<reference evidence="3 4" key="1">
    <citation type="submission" date="2013-08" db="EMBL/GenBank/DDBJ databases">
        <title>The genome sequence of Knoellia sinensis.</title>
        <authorList>
            <person name="Zhu W."/>
            <person name="Wang G."/>
        </authorList>
    </citation>
    <scope>NUCLEOTIDE SEQUENCE [LARGE SCALE GENOMIC DNA]</scope>
    <source>
        <strain evidence="3 4">KCTC 19936</strain>
    </source>
</reference>
<dbReference type="EMBL" id="AVPJ01000008">
    <property type="protein sequence ID" value="KGN32071.1"/>
    <property type="molecule type" value="Genomic_DNA"/>
</dbReference>
<keyword evidence="2" id="KW-1133">Transmembrane helix</keyword>
<feature type="compositionally biased region" description="Polar residues" evidence="1">
    <location>
        <begin position="1"/>
        <end position="11"/>
    </location>
</feature>
<dbReference type="Proteomes" id="UP000030002">
    <property type="component" value="Unassembled WGS sequence"/>
</dbReference>
<protein>
    <submittedName>
        <fullName evidence="3">Uncharacterized protein</fullName>
    </submittedName>
</protein>
<proteinExistence type="predicted"/>
<feature type="transmembrane region" description="Helical" evidence="2">
    <location>
        <begin position="55"/>
        <end position="74"/>
    </location>
</feature>